<reference evidence="8" key="2">
    <citation type="submission" date="2021-04" db="EMBL/GenBank/DDBJ databases">
        <authorList>
            <person name="Gilroy R."/>
        </authorList>
    </citation>
    <scope>NUCLEOTIDE SEQUENCE</scope>
    <source>
        <strain evidence="8">3436</strain>
    </source>
</reference>
<dbReference type="GO" id="GO:0004553">
    <property type="term" value="F:hydrolase activity, hydrolyzing O-glycosyl compounds"/>
    <property type="evidence" value="ECO:0007669"/>
    <property type="project" value="InterPro"/>
</dbReference>
<evidence type="ECO:0000256" key="7">
    <source>
        <dbReference type="RuleBase" id="RU361187"/>
    </source>
</evidence>
<protein>
    <submittedName>
        <fullName evidence="8">Family 43 glycosylhydrolase</fullName>
    </submittedName>
</protein>
<dbReference type="Pfam" id="PF04616">
    <property type="entry name" value="Glyco_hydro_43"/>
    <property type="match status" value="1"/>
</dbReference>
<name>A0A9D2F4W2_9FIRM</name>
<dbReference type="PANTHER" id="PTHR43772">
    <property type="entry name" value="ENDO-1,4-BETA-XYLANASE"/>
    <property type="match status" value="1"/>
</dbReference>
<evidence type="ECO:0000256" key="5">
    <source>
        <dbReference type="ARBA" id="ARBA00023295"/>
    </source>
</evidence>
<reference evidence="8" key="1">
    <citation type="journal article" date="2021" name="PeerJ">
        <title>Extensive microbial diversity within the chicken gut microbiome revealed by metagenomics and culture.</title>
        <authorList>
            <person name="Gilroy R."/>
            <person name="Ravi A."/>
            <person name="Getino M."/>
            <person name="Pursley I."/>
            <person name="Horton D.L."/>
            <person name="Alikhan N.F."/>
            <person name="Baker D."/>
            <person name="Gharbi K."/>
            <person name="Hall N."/>
            <person name="Watson M."/>
            <person name="Adriaenssens E.M."/>
            <person name="Foster-Nyarko E."/>
            <person name="Jarju S."/>
            <person name="Secka A."/>
            <person name="Antonio M."/>
            <person name="Oren A."/>
            <person name="Chaudhuri R.R."/>
            <person name="La Ragione R."/>
            <person name="Hildebrand F."/>
            <person name="Pallen M.J."/>
        </authorList>
    </citation>
    <scope>NUCLEOTIDE SEQUENCE</scope>
    <source>
        <strain evidence="8">3436</strain>
    </source>
</reference>
<evidence type="ECO:0000256" key="2">
    <source>
        <dbReference type="ARBA" id="ARBA00022651"/>
    </source>
</evidence>
<gene>
    <name evidence="8" type="ORF">H9810_10960</name>
</gene>
<comment type="caution">
    <text evidence="8">The sequence shown here is derived from an EMBL/GenBank/DDBJ whole genome shotgun (WGS) entry which is preliminary data.</text>
</comment>
<dbReference type="InterPro" id="IPR023296">
    <property type="entry name" value="Glyco_hydro_beta-prop_sf"/>
</dbReference>
<keyword evidence="4" id="KW-0119">Carbohydrate metabolism</keyword>
<dbReference type="GO" id="GO:0045493">
    <property type="term" value="P:xylan catabolic process"/>
    <property type="evidence" value="ECO:0007669"/>
    <property type="project" value="UniProtKB-KW"/>
</dbReference>
<dbReference type="PANTHER" id="PTHR43772:SF2">
    <property type="entry name" value="PUTATIVE (AFU_ORTHOLOGUE AFUA_2G04480)-RELATED"/>
    <property type="match status" value="1"/>
</dbReference>
<dbReference type="InterPro" id="IPR006710">
    <property type="entry name" value="Glyco_hydro_43"/>
</dbReference>
<proteinExistence type="inferred from homology"/>
<accession>A0A9D2F4W2</accession>
<keyword evidence="5 7" id="KW-0326">Glycosidase</keyword>
<keyword evidence="3 7" id="KW-0378">Hydrolase</keyword>
<dbReference type="CDD" id="cd18620">
    <property type="entry name" value="GH43_XylA-like"/>
    <property type="match status" value="1"/>
</dbReference>
<evidence type="ECO:0000313" key="9">
    <source>
        <dbReference type="Proteomes" id="UP000824031"/>
    </source>
</evidence>
<keyword evidence="2" id="KW-0858">Xylan degradation</keyword>
<evidence type="ECO:0000256" key="4">
    <source>
        <dbReference type="ARBA" id="ARBA00023277"/>
    </source>
</evidence>
<dbReference type="AlphaFoldDB" id="A0A9D2F4W2"/>
<evidence type="ECO:0000256" key="6">
    <source>
        <dbReference type="PIRSR" id="PIRSR606710-2"/>
    </source>
</evidence>
<dbReference type="Gene3D" id="2.115.10.20">
    <property type="entry name" value="Glycosyl hydrolase domain, family 43"/>
    <property type="match status" value="1"/>
</dbReference>
<dbReference type="InterPro" id="IPR052176">
    <property type="entry name" value="Glycosyl_Hydrlase_43_Enz"/>
</dbReference>
<evidence type="ECO:0000256" key="1">
    <source>
        <dbReference type="ARBA" id="ARBA00009865"/>
    </source>
</evidence>
<sequence>MKEQVFNPYLPPEVCVPDGEPHVFGGRLYVFGSHDALGGNRFCTENYKFYSAPVEDLTDWSVSGVSYDKTLDPEVSETGKYPDLYAPDVVQGNDGKYYLYYAPSGGSANGFSHAFTGHIHVAVADAPDGPYRYHGCVCNPDGTPFQRGLTFDPSVINDGGTIRMYYGWGFLFPRACKKGLLFHLQSAIMDRVGSHMFDLSDRQRREGYLGAYTVTLADDMLTVTSEPAKILPGQKESFGSQWEGHAFFEASSIRKIGDTYYFVYSSEAQHELCYATSRYPDRGFTYGGVIISNGDIGLNGRKPRDRLAATGNNHGGIVCVKGQWYVFYHRHTHLTQYSRQGCAEKIQIRHDGSIPQVEMTSCGLNGGPLIAEGAYNAAICCNLTNGRMPHTGGLRRKGTVPYVSHDETGPCIADITSGTLIGYKYFAFTGKTVLTLAAKASGEFEVWADDGLLGRLEFSSREKWEKRQLPIFVRGTKALYLKYSGKAGAMLRSFSFGW</sequence>
<dbReference type="EMBL" id="DXBO01000157">
    <property type="protein sequence ID" value="HIZ49230.1"/>
    <property type="molecule type" value="Genomic_DNA"/>
</dbReference>
<evidence type="ECO:0000313" key="8">
    <source>
        <dbReference type="EMBL" id="HIZ49230.1"/>
    </source>
</evidence>
<dbReference type="SUPFAM" id="SSF75005">
    <property type="entry name" value="Arabinanase/levansucrase/invertase"/>
    <property type="match status" value="1"/>
</dbReference>
<keyword evidence="2" id="KW-0624">Polysaccharide degradation</keyword>
<comment type="similarity">
    <text evidence="1 7">Belongs to the glycosyl hydrolase 43 family.</text>
</comment>
<feature type="site" description="Important for catalytic activity, responsible for pKa modulation of the active site Glu and correct orientation of both the proton donor and substrate" evidence="6">
    <location>
        <position position="152"/>
    </location>
</feature>
<organism evidence="8 9">
    <name type="scientific">Candidatus Gemmiger excrementavium</name>
    <dbReference type="NCBI Taxonomy" id="2838608"/>
    <lineage>
        <taxon>Bacteria</taxon>
        <taxon>Bacillati</taxon>
        <taxon>Bacillota</taxon>
        <taxon>Clostridia</taxon>
        <taxon>Eubacteriales</taxon>
        <taxon>Gemmiger</taxon>
    </lineage>
</organism>
<evidence type="ECO:0000256" key="3">
    <source>
        <dbReference type="ARBA" id="ARBA00022801"/>
    </source>
</evidence>
<dbReference type="Proteomes" id="UP000824031">
    <property type="component" value="Unassembled WGS sequence"/>
</dbReference>